<name>A0A0F7WS51_CHLPN</name>
<keyword evidence="1" id="KW-0472">Membrane</keyword>
<feature type="transmembrane region" description="Helical" evidence="1">
    <location>
        <begin position="37"/>
        <end position="58"/>
    </location>
</feature>
<sequence>MSCSEVVFQTVHGLGFGGLSSKSVVPFKKSLSDAPRVVCSILVLTLGLGALVCGIAITCWCVPGVILMGGICAIVLGAISLALSLFWLWGLFSNCCGSKRVLPGEGLLRDKLLDGGFSRAAPSGMGLPGDGSPRASTPSCLEELQAEIQAVTQAIDQMSDVR</sequence>
<gene>
    <name evidence="2" type="ORF">BN1224_DC9_AR_00030</name>
</gene>
<dbReference type="EMBL" id="LN847025">
    <property type="protein sequence ID" value="CRI42271.1"/>
    <property type="molecule type" value="Genomic_DNA"/>
</dbReference>
<accession>A0A0F7WS51</accession>
<proteinExistence type="predicted"/>
<reference evidence="2" key="1">
    <citation type="submission" date="2015-05" db="EMBL/GenBank/DDBJ databases">
        <authorList>
            <person name="Rattei Thomas"/>
        </authorList>
    </citation>
    <scope>NUCLEOTIDE SEQUENCE</scope>
    <source>
        <strain evidence="2">DC9</strain>
    </source>
</reference>
<organism evidence="2">
    <name type="scientific">Chlamydia pneumoniae</name>
    <name type="common">Chlamydophila pneumoniae</name>
    <dbReference type="NCBI Taxonomy" id="83558"/>
    <lineage>
        <taxon>Bacteria</taxon>
        <taxon>Pseudomonadati</taxon>
        <taxon>Chlamydiota</taxon>
        <taxon>Chlamydiia</taxon>
        <taxon>Chlamydiales</taxon>
        <taxon>Chlamydiaceae</taxon>
        <taxon>Chlamydia/Chlamydophila group</taxon>
        <taxon>Chlamydia</taxon>
    </lineage>
</organism>
<keyword evidence="1" id="KW-0812">Transmembrane</keyword>
<protein>
    <submittedName>
        <fullName evidence="2">Uncharacterized protein</fullName>
    </submittedName>
</protein>
<keyword evidence="1" id="KW-1133">Transmembrane helix</keyword>
<evidence type="ECO:0000313" key="2">
    <source>
        <dbReference type="EMBL" id="CRI42271.1"/>
    </source>
</evidence>
<dbReference type="AlphaFoldDB" id="A0A0F7WS51"/>
<evidence type="ECO:0000256" key="1">
    <source>
        <dbReference type="SAM" id="Phobius"/>
    </source>
</evidence>
<feature type="transmembrane region" description="Helical" evidence="1">
    <location>
        <begin position="64"/>
        <end position="92"/>
    </location>
</feature>